<evidence type="ECO:0000256" key="8">
    <source>
        <dbReference type="ARBA" id="ARBA00023136"/>
    </source>
</evidence>
<keyword evidence="13" id="KW-1185">Reference proteome</keyword>
<gene>
    <name evidence="12" type="ORF">WJX84_002585</name>
</gene>
<evidence type="ECO:0000256" key="2">
    <source>
        <dbReference type="ARBA" id="ARBA00022679"/>
    </source>
</evidence>
<keyword evidence="4" id="KW-0547">Nucleotide-binding</keyword>
<dbReference type="AlphaFoldDB" id="A0AAW1SN00"/>
<dbReference type="SUPFAM" id="SSF54211">
    <property type="entry name" value="Ribosomal protein S5 domain 2-like"/>
    <property type="match status" value="1"/>
</dbReference>
<dbReference type="InterPro" id="IPR025423">
    <property type="entry name" value="TMEM205-like"/>
</dbReference>
<name>A0AAW1SN00_9CHLO</name>
<evidence type="ECO:0000256" key="3">
    <source>
        <dbReference type="ARBA" id="ARBA00022692"/>
    </source>
</evidence>
<accession>A0AAW1SN00</accession>
<keyword evidence="5" id="KW-0418">Kinase</keyword>
<dbReference type="SUPFAM" id="SSF55060">
    <property type="entry name" value="GHMP Kinase, C-terminal domain"/>
    <property type="match status" value="1"/>
</dbReference>
<evidence type="ECO:0000259" key="10">
    <source>
        <dbReference type="Pfam" id="PF00288"/>
    </source>
</evidence>
<evidence type="ECO:0000256" key="5">
    <source>
        <dbReference type="ARBA" id="ARBA00022777"/>
    </source>
</evidence>
<evidence type="ECO:0000256" key="4">
    <source>
        <dbReference type="ARBA" id="ARBA00022741"/>
    </source>
</evidence>
<evidence type="ECO:0000256" key="7">
    <source>
        <dbReference type="ARBA" id="ARBA00022989"/>
    </source>
</evidence>
<dbReference type="GO" id="GO:0050515">
    <property type="term" value="F:4-(cytidine 5'-diphospho)-2-C-methyl-D-erythritol kinase activity"/>
    <property type="evidence" value="ECO:0007669"/>
    <property type="project" value="InterPro"/>
</dbReference>
<dbReference type="InterPro" id="IPR036554">
    <property type="entry name" value="GHMP_kinase_C_sf"/>
</dbReference>
<comment type="subcellular location">
    <subcellularLocation>
        <location evidence="1">Membrane</location>
    </subcellularLocation>
</comment>
<dbReference type="NCBIfam" id="TIGR00154">
    <property type="entry name" value="ispE"/>
    <property type="match status" value="1"/>
</dbReference>
<keyword evidence="8 9" id="KW-0472">Membrane</keyword>
<dbReference type="HAMAP" id="MF_00061">
    <property type="entry name" value="IspE"/>
    <property type="match status" value="1"/>
</dbReference>
<comment type="caution">
    <text evidence="12">The sequence shown here is derived from an EMBL/GenBank/DDBJ whole genome shotgun (WGS) entry which is preliminary data.</text>
</comment>
<keyword evidence="3 9" id="KW-0812">Transmembrane</keyword>
<dbReference type="InterPro" id="IPR014721">
    <property type="entry name" value="Ribsml_uS5_D2-typ_fold_subgr"/>
</dbReference>
<feature type="domain" description="TMEM205-like" evidence="11">
    <location>
        <begin position="121"/>
        <end position="215"/>
    </location>
</feature>
<evidence type="ECO:0000313" key="13">
    <source>
        <dbReference type="Proteomes" id="UP001485043"/>
    </source>
</evidence>
<evidence type="ECO:0000259" key="11">
    <source>
        <dbReference type="Pfam" id="PF13664"/>
    </source>
</evidence>
<dbReference type="GO" id="GO:0016114">
    <property type="term" value="P:terpenoid biosynthetic process"/>
    <property type="evidence" value="ECO:0007669"/>
    <property type="project" value="InterPro"/>
</dbReference>
<organism evidence="12 13">
    <name type="scientific">Apatococcus fuscideae</name>
    <dbReference type="NCBI Taxonomy" id="2026836"/>
    <lineage>
        <taxon>Eukaryota</taxon>
        <taxon>Viridiplantae</taxon>
        <taxon>Chlorophyta</taxon>
        <taxon>core chlorophytes</taxon>
        <taxon>Trebouxiophyceae</taxon>
        <taxon>Chlorellales</taxon>
        <taxon>Chlorellaceae</taxon>
        <taxon>Apatococcus</taxon>
    </lineage>
</organism>
<feature type="transmembrane region" description="Helical" evidence="9">
    <location>
        <begin position="113"/>
        <end position="139"/>
    </location>
</feature>
<proteinExistence type="inferred from homology"/>
<dbReference type="Proteomes" id="UP001485043">
    <property type="component" value="Unassembled WGS sequence"/>
</dbReference>
<dbReference type="InterPro" id="IPR020568">
    <property type="entry name" value="Ribosomal_Su5_D2-typ_SF"/>
</dbReference>
<dbReference type="GO" id="GO:0005524">
    <property type="term" value="F:ATP binding"/>
    <property type="evidence" value="ECO:0007669"/>
    <property type="project" value="UniProtKB-KW"/>
</dbReference>
<sequence length="529" mass="57166">MAGLCTRPSCIASAAGSRKVPVSLTVRPANLSLQRQQSSCQSRPQPKTAVSVRAVATGASSADAQSGDMVQPNQTLGPMLSPSAVNKSWVRLAVVSAVIAGLARFSGNLPAHGVSFVHLMCFATWFGTQFWVTFVAGIVQFKNLTRQQFGKLQSKLFPIYFLVGCACNTIMLGSLAFGPSGLAKRQLIVLGGSLIASLLNWVYVEPKTTDMMFERCSRQRFLRTARVACEASQRGQQLQLFSPAKINIFLRILGKRPDGYHNLASLFHMIDFGDSMSIGVAEEAAEDSLACKMEGVPTDSSNLVMKALDLFRRKTGKEERFCVDLQKQIPHGAGLGGGSGNAATALWAANQLTGCPAKEWQLLKWAGEIGSDISVFFSEGAAFCTGRGEIVENKKPPLSLRTPLLLIKPKVASPTPAVFKALDLSGLSKADPDWMMASMTMCGCLTQSNVVNDLEAPAFKLLPELQELKQRLSADKRFRVVFMTGSGSTLVGVGSDDPPEFLKEYSNMFIQPTHLAVRQPGAWYSSPEL</sequence>
<evidence type="ECO:0000313" key="12">
    <source>
        <dbReference type="EMBL" id="KAK9849929.1"/>
    </source>
</evidence>
<dbReference type="GO" id="GO:0016020">
    <property type="term" value="C:membrane"/>
    <property type="evidence" value="ECO:0007669"/>
    <property type="project" value="UniProtKB-SubCell"/>
</dbReference>
<dbReference type="Pfam" id="PF13664">
    <property type="entry name" value="DUF4149"/>
    <property type="match status" value="1"/>
</dbReference>
<dbReference type="EMBL" id="JALJOV010001315">
    <property type="protein sequence ID" value="KAK9849929.1"/>
    <property type="molecule type" value="Genomic_DNA"/>
</dbReference>
<dbReference type="InterPro" id="IPR004424">
    <property type="entry name" value="IspE"/>
</dbReference>
<dbReference type="InterPro" id="IPR006204">
    <property type="entry name" value="GHMP_kinase_N_dom"/>
</dbReference>
<evidence type="ECO:0000256" key="1">
    <source>
        <dbReference type="ARBA" id="ARBA00004370"/>
    </source>
</evidence>
<dbReference type="Gene3D" id="3.30.70.890">
    <property type="entry name" value="GHMP kinase, C-terminal domain"/>
    <property type="match status" value="1"/>
</dbReference>
<keyword evidence="6" id="KW-0067">ATP-binding</keyword>
<dbReference type="PANTHER" id="PTHR43527">
    <property type="entry name" value="4-DIPHOSPHOCYTIDYL-2-C-METHYL-D-ERYTHRITOL KINASE, CHLOROPLASTIC"/>
    <property type="match status" value="1"/>
</dbReference>
<keyword evidence="7 9" id="KW-1133">Transmembrane helix</keyword>
<protein>
    <submittedName>
        <fullName evidence="12">Uncharacterized protein</fullName>
    </submittedName>
</protein>
<dbReference type="PANTHER" id="PTHR43527:SF2">
    <property type="entry name" value="4-DIPHOSPHOCYTIDYL-2-C-METHYL-D-ERYTHRITOL KINASE, CHLOROPLASTIC"/>
    <property type="match status" value="1"/>
</dbReference>
<evidence type="ECO:0000256" key="9">
    <source>
        <dbReference type="SAM" id="Phobius"/>
    </source>
</evidence>
<feature type="transmembrane region" description="Helical" evidence="9">
    <location>
        <begin position="186"/>
        <end position="204"/>
    </location>
</feature>
<dbReference type="Gene3D" id="3.30.230.10">
    <property type="match status" value="1"/>
</dbReference>
<keyword evidence="2" id="KW-0808">Transferase</keyword>
<feature type="domain" description="GHMP kinase N-terminal" evidence="10">
    <location>
        <begin position="302"/>
        <end position="376"/>
    </location>
</feature>
<feature type="transmembrane region" description="Helical" evidence="9">
    <location>
        <begin position="159"/>
        <end position="180"/>
    </location>
</feature>
<evidence type="ECO:0000256" key="6">
    <source>
        <dbReference type="ARBA" id="ARBA00022840"/>
    </source>
</evidence>
<dbReference type="Pfam" id="PF00288">
    <property type="entry name" value="GHMP_kinases_N"/>
    <property type="match status" value="1"/>
</dbReference>
<reference evidence="12 13" key="1">
    <citation type="journal article" date="2024" name="Nat. Commun.">
        <title>Phylogenomics reveals the evolutionary origins of lichenization in chlorophyte algae.</title>
        <authorList>
            <person name="Puginier C."/>
            <person name="Libourel C."/>
            <person name="Otte J."/>
            <person name="Skaloud P."/>
            <person name="Haon M."/>
            <person name="Grisel S."/>
            <person name="Petersen M."/>
            <person name="Berrin J.G."/>
            <person name="Delaux P.M."/>
            <person name="Dal Grande F."/>
            <person name="Keller J."/>
        </authorList>
    </citation>
    <scope>NUCLEOTIDE SEQUENCE [LARGE SCALE GENOMIC DNA]</scope>
    <source>
        <strain evidence="12 13">SAG 2523</strain>
    </source>
</reference>